<dbReference type="EMBL" id="JAFBCF010000001">
    <property type="protein sequence ID" value="MBM7799174.1"/>
    <property type="molecule type" value="Genomic_DNA"/>
</dbReference>
<dbReference type="PANTHER" id="PTHR34109:SF1">
    <property type="entry name" value="VOC DOMAIN-CONTAINING PROTEIN"/>
    <property type="match status" value="1"/>
</dbReference>
<accession>A0ABS2RMK3</accession>
<evidence type="ECO:0000313" key="3">
    <source>
        <dbReference type="Proteomes" id="UP000704762"/>
    </source>
</evidence>
<name>A0ABS2RMK3_9ACTN</name>
<dbReference type="Pfam" id="PF00903">
    <property type="entry name" value="Glyoxalase"/>
    <property type="match status" value="1"/>
</dbReference>
<reference evidence="2 3" key="1">
    <citation type="submission" date="2021-01" db="EMBL/GenBank/DDBJ databases">
        <title>Sequencing the genomes of 1000 actinobacteria strains.</title>
        <authorList>
            <person name="Klenk H.-P."/>
        </authorList>
    </citation>
    <scope>NUCLEOTIDE SEQUENCE [LARGE SCALE GENOMIC DNA]</scope>
    <source>
        <strain evidence="2 3">DSM 18662</strain>
    </source>
</reference>
<evidence type="ECO:0000313" key="2">
    <source>
        <dbReference type="EMBL" id="MBM7799174.1"/>
    </source>
</evidence>
<dbReference type="PROSITE" id="PS51819">
    <property type="entry name" value="VOC"/>
    <property type="match status" value="1"/>
</dbReference>
<evidence type="ECO:0000259" key="1">
    <source>
        <dbReference type="PROSITE" id="PS51819"/>
    </source>
</evidence>
<dbReference type="InterPro" id="IPR004360">
    <property type="entry name" value="Glyas_Fos-R_dOase_dom"/>
</dbReference>
<dbReference type="InterPro" id="IPR029068">
    <property type="entry name" value="Glyas_Bleomycin-R_OHBP_Dase"/>
</dbReference>
<gene>
    <name evidence="2" type="ORF">JOE57_002095</name>
</gene>
<dbReference type="Proteomes" id="UP000704762">
    <property type="component" value="Unassembled WGS sequence"/>
</dbReference>
<dbReference type="RefSeq" id="WP_204917747.1">
    <property type="nucleotide sequence ID" value="NZ_BAAAQP010000001.1"/>
</dbReference>
<comment type="caution">
    <text evidence="2">The sequence shown here is derived from an EMBL/GenBank/DDBJ whole genome shotgun (WGS) entry which is preliminary data.</text>
</comment>
<feature type="domain" description="VOC" evidence="1">
    <location>
        <begin position="13"/>
        <end position="139"/>
    </location>
</feature>
<dbReference type="CDD" id="cd07246">
    <property type="entry name" value="VOC_like"/>
    <property type="match status" value="1"/>
</dbReference>
<keyword evidence="3" id="KW-1185">Reference proteome</keyword>
<dbReference type="SUPFAM" id="SSF54593">
    <property type="entry name" value="Glyoxalase/Bleomycin resistance protein/Dihydroxybiphenyl dioxygenase"/>
    <property type="match status" value="1"/>
</dbReference>
<dbReference type="PANTHER" id="PTHR34109">
    <property type="entry name" value="BNAUNNG04460D PROTEIN-RELATED"/>
    <property type="match status" value="1"/>
</dbReference>
<dbReference type="Gene3D" id="3.30.720.110">
    <property type="match status" value="1"/>
</dbReference>
<organism evidence="2 3">
    <name type="scientific">Microlunatus panaciterrae</name>
    <dbReference type="NCBI Taxonomy" id="400768"/>
    <lineage>
        <taxon>Bacteria</taxon>
        <taxon>Bacillati</taxon>
        <taxon>Actinomycetota</taxon>
        <taxon>Actinomycetes</taxon>
        <taxon>Propionibacteriales</taxon>
        <taxon>Propionibacteriaceae</taxon>
        <taxon>Microlunatus</taxon>
    </lineage>
</organism>
<dbReference type="InterPro" id="IPR037523">
    <property type="entry name" value="VOC_core"/>
</dbReference>
<dbReference type="Gene3D" id="3.30.720.120">
    <property type="match status" value="1"/>
</dbReference>
<proteinExistence type="predicted"/>
<protein>
    <submittedName>
        <fullName evidence="2">PhnB protein</fullName>
    </submittedName>
</protein>
<sequence length="142" mass="15203">MAEQHVGTEPTEELPRTVVPYLAVAGGGEALDFYARAFGAREVMRMDEGGLIAHAEFTIGGARFFLSDEWPSLNVRSPATLGGFSVSLAIEVADADALVERLAEHGATIERPVEAGPVEGTRAGWVVDPYGHRWHISSRGDA</sequence>